<protein>
    <recommendedName>
        <fullName evidence="1">F-box domain-containing protein</fullName>
    </recommendedName>
</protein>
<proteinExistence type="predicted"/>
<dbReference type="PROSITE" id="PS50181">
    <property type="entry name" value="FBOX"/>
    <property type="match status" value="1"/>
</dbReference>
<dbReference type="Pfam" id="PF08755">
    <property type="entry name" value="YccV-like"/>
    <property type="match status" value="1"/>
</dbReference>
<organism evidence="2 3">
    <name type="scientific">Aspergillus sydowii CBS 593.65</name>
    <dbReference type="NCBI Taxonomy" id="1036612"/>
    <lineage>
        <taxon>Eukaryota</taxon>
        <taxon>Fungi</taxon>
        <taxon>Dikarya</taxon>
        <taxon>Ascomycota</taxon>
        <taxon>Pezizomycotina</taxon>
        <taxon>Eurotiomycetes</taxon>
        <taxon>Eurotiomycetidae</taxon>
        <taxon>Eurotiales</taxon>
        <taxon>Aspergillaceae</taxon>
        <taxon>Aspergillus</taxon>
        <taxon>Aspergillus subgen. Nidulantes</taxon>
    </lineage>
</organism>
<dbReference type="EMBL" id="KV878595">
    <property type="protein sequence ID" value="OJJ54010.1"/>
    <property type="molecule type" value="Genomic_DNA"/>
</dbReference>
<dbReference type="Pfam" id="PF13369">
    <property type="entry name" value="Transglut_core2"/>
    <property type="match status" value="1"/>
</dbReference>
<dbReference type="InterPro" id="IPR011722">
    <property type="entry name" value="Hemimethylated_DNA-bd_dom"/>
</dbReference>
<feature type="domain" description="F-box" evidence="1">
    <location>
        <begin position="2"/>
        <end position="48"/>
    </location>
</feature>
<accession>A0A1L9T3I4</accession>
<dbReference type="SUPFAM" id="SSF141255">
    <property type="entry name" value="YccV-like"/>
    <property type="match status" value="1"/>
</dbReference>
<dbReference type="NCBIfam" id="TIGR02097">
    <property type="entry name" value="yccV"/>
    <property type="match status" value="1"/>
</dbReference>
<dbReference type="STRING" id="1036612.A0A1L9T3I4"/>
<keyword evidence="3" id="KW-1185">Reference proteome</keyword>
<dbReference type="PANTHER" id="PTHR31350">
    <property type="entry name" value="SI:DKEY-261L7.2"/>
    <property type="match status" value="1"/>
</dbReference>
<dbReference type="RefSeq" id="XP_040697816.1">
    <property type="nucleotide sequence ID" value="XM_040842987.1"/>
</dbReference>
<dbReference type="SUPFAM" id="SSF81383">
    <property type="entry name" value="F-box domain"/>
    <property type="match status" value="1"/>
</dbReference>
<dbReference type="AlphaFoldDB" id="A0A1L9T3I4"/>
<sequence>MVLSLSEFPEEILYNILLFCSASDTVAVGSAARQFWGVTNEPLLWKKYCQTHFKFWAQRHDMPAKLSGPVSSVDWKALYISRHLVDRTTSQLLDSILNSQTGRIEKFQSIVRFGYDAKDALLRNIFVDSCAEDYLSRRYYAKAVLTSLHRSIAIPEWDALRNGNAISLANAVGAFDLFIPESRFGNFDEINDRLDGIFSRFILEYPNIFNMTSRGKAIAIAGYLRAHNMIGIEPGREYHCLEHNFLGFALDDAGHNSLPLVSAVIYCHVAQKLGLNAHPCGFPFHVHVIVMPPLGFDIDDNALSTNSHGEPIYMDPFRSSKETPTSDMRAQLNFLGASPMEQSAFLGESRASEIVLRCSKNILNSVQRIGQFPGEGLVPVDVGCARYAALWSSLLLSNPLRPAELRHHLLWLMELVATDFPYDIYLIEQYIASIFRGTLEYEHIMESAHVIRAVDEMQKLPKQRPSEHNRVSYRVGQVCRHRRYNYTAIITGWDPECGAGEQWMRRMGVDHLQSGRHQSFYHVIVEDKSVRYVAEENVEVITPVMSELPPALVTVSGRYFKRWDCASRKFVSNMKDEYPDD</sequence>
<dbReference type="InterPro" id="IPR032698">
    <property type="entry name" value="SirB1_N"/>
</dbReference>
<dbReference type="GO" id="GO:0003677">
    <property type="term" value="F:DNA binding"/>
    <property type="evidence" value="ECO:0007669"/>
    <property type="project" value="InterPro"/>
</dbReference>
<dbReference type="PANTHER" id="PTHR31350:SF27">
    <property type="entry name" value="HEMIMETHYLATED DNA-BINDING DOMAIN-CONTAINING PROTEIN"/>
    <property type="match status" value="1"/>
</dbReference>
<evidence type="ECO:0000259" key="1">
    <source>
        <dbReference type="PROSITE" id="PS50181"/>
    </source>
</evidence>
<reference evidence="3" key="1">
    <citation type="journal article" date="2017" name="Genome Biol.">
        <title>Comparative genomics reveals high biological diversity and specific adaptations in the industrially and medically important fungal genus Aspergillus.</title>
        <authorList>
            <person name="de Vries R.P."/>
            <person name="Riley R."/>
            <person name="Wiebenga A."/>
            <person name="Aguilar-Osorio G."/>
            <person name="Amillis S."/>
            <person name="Uchima C.A."/>
            <person name="Anderluh G."/>
            <person name="Asadollahi M."/>
            <person name="Askin M."/>
            <person name="Barry K."/>
            <person name="Battaglia E."/>
            <person name="Bayram O."/>
            <person name="Benocci T."/>
            <person name="Braus-Stromeyer S.A."/>
            <person name="Caldana C."/>
            <person name="Canovas D."/>
            <person name="Cerqueira G.C."/>
            <person name="Chen F."/>
            <person name="Chen W."/>
            <person name="Choi C."/>
            <person name="Clum A."/>
            <person name="Dos Santos R.A."/>
            <person name="Damasio A.R."/>
            <person name="Diallinas G."/>
            <person name="Emri T."/>
            <person name="Fekete E."/>
            <person name="Flipphi M."/>
            <person name="Freyberg S."/>
            <person name="Gallo A."/>
            <person name="Gournas C."/>
            <person name="Habgood R."/>
            <person name="Hainaut M."/>
            <person name="Harispe M.L."/>
            <person name="Henrissat B."/>
            <person name="Hilden K.S."/>
            <person name="Hope R."/>
            <person name="Hossain A."/>
            <person name="Karabika E."/>
            <person name="Karaffa L."/>
            <person name="Karanyi Z."/>
            <person name="Krasevec N."/>
            <person name="Kuo A."/>
            <person name="Kusch H."/>
            <person name="LaButti K."/>
            <person name="Lagendijk E.L."/>
            <person name="Lapidus A."/>
            <person name="Levasseur A."/>
            <person name="Lindquist E."/>
            <person name="Lipzen A."/>
            <person name="Logrieco A.F."/>
            <person name="MacCabe A."/>
            <person name="Maekelae M.R."/>
            <person name="Malavazi I."/>
            <person name="Melin P."/>
            <person name="Meyer V."/>
            <person name="Mielnichuk N."/>
            <person name="Miskei M."/>
            <person name="Molnar A.P."/>
            <person name="Mule G."/>
            <person name="Ngan C.Y."/>
            <person name="Orejas M."/>
            <person name="Orosz E."/>
            <person name="Ouedraogo J.P."/>
            <person name="Overkamp K.M."/>
            <person name="Park H.-S."/>
            <person name="Perrone G."/>
            <person name="Piumi F."/>
            <person name="Punt P.J."/>
            <person name="Ram A.F."/>
            <person name="Ramon A."/>
            <person name="Rauscher S."/>
            <person name="Record E."/>
            <person name="Riano-Pachon D.M."/>
            <person name="Robert V."/>
            <person name="Roehrig J."/>
            <person name="Ruller R."/>
            <person name="Salamov A."/>
            <person name="Salih N.S."/>
            <person name="Samson R.A."/>
            <person name="Sandor E."/>
            <person name="Sanguinetti M."/>
            <person name="Schuetze T."/>
            <person name="Sepcic K."/>
            <person name="Shelest E."/>
            <person name="Sherlock G."/>
            <person name="Sophianopoulou V."/>
            <person name="Squina F.M."/>
            <person name="Sun H."/>
            <person name="Susca A."/>
            <person name="Todd R.B."/>
            <person name="Tsang A."/>
            <person name="Unkles S.E."/>
            <person name="van de Wiele N."/>
            <person name="van Rossen-Uffink D."/>
            <person name="Oliveira J.V."/>
            <person name="Vesth T.C."/>
            <person name="Visser J."/>
            <person name="Yu J.-H."/>
            <person name="Zhou M."/>
            <person name="Andersen M.R."/>
            <person name="Archer D.B."/>
            <person name="Baker S.E."/>
            <person name="Benoit I."/>
            <person name="Brakhage A.A."/>
            <person name="Braus G.H."/>
            <person name="Fischer R."/>
            <person name="Frisvad J.C."/>
            <person name="Goldman G.H."/>
            <person name="Houbraken J."/>
            <person name="Oakley B."/>
            <person name="Pocsi I."/>
            <person name="Scazzocchio C."/>
            <person name="Seiboth B."/>
            <person name="vanKuyk P.A."/>
            <person name="Wortman J."/>
            <person name="Dyer P.S."/>
            <person name="Grigoriev I.V."/>
        </authorList>
    </citation>
    <scope>NUCLEOTIDE SEQUENCE [LARGE SCALE GENOMIC DNA]</scope>
    <source>
        <strain evidence="3">CBS 593.65</strain>
    </source>
</reference>
<dbReference type="InterPro" id="IPR036623">
    <property type="entry name" value="Hemimethylated_DNA-bd_sf"/>
</dbReference>
<dbReference type="InterPro" id="IPR036047">
    <property type="entry name" value="F-box-like_dom_sf"/>
</dbReference>
<gene>
    <name evidence="2" type="ORF">ASPSYDRAFT_161366</name>
</gene>
<dbReference type="OrthoDB" id="28868at2759"/>
<dbReference type="Proteomes" id="UP000184356">
    <property type="component" value="Unassembled WGS sequence"/>
</dbReference>
<dbReference type="SMART" id="SM00992">
    <property type="entry name" value="YccV-like"/>
    <property type="match status" value="1"/>
</dbReference>
<evidence type="ECO:0000313" key="2">
    <source>
        <dbReference type="EMBL" id="OJJ54010.1"/>
    </source>
</evidence>
<name>A0A1L9T3I4_9EURO</name>
<dbReference type="Gene3D" id="1.20.1280.50">
    <property type="match status" value="1"/>
</dbReference>
<dbReference type="GeneID" id="63759060"/>
<dbReference type="VEuPathDB" id="FungiDB:ASPSYDRAFT_161366"/>
<dbReference type="Gene3D" id="2.30.30.390">
    <property type="entry name" value="Hemimethylated DNA-binding domain"/>
    <property type="match status" value="1"/>
</dbReference>
<dbReference type="InterPro" id="IPR001810">
    <property type="entry name" value="F-box_dom"/>
</dbReference>
<evidence type="ECO:0000313" key="3">
    <source>
        <dbReference type="Proteomes" id="UP000184356"/>
    </source>
</evidence>